<gene>
    <name evidence="5" type="ORF">AWM68_17510</name>
</gene>
<dbReference type="AlphaFoldDB" id="A0A165NWM1"/>
<keyword evidence="6" id="KW-1185">Reference proteome</keyword>
<dbReference type="SMART" id="SM00318">
    <property type="entry name" value="SNc"/>
    <property type="match status" value="1"/>
</dbReference>
<proteinExistence type="predicted"/>
<dbReference type="GO" id="GO:0004519">
    <property type="term" value="F:endonuclease activity"/>
    <property type="evidence" value="ECO:0007669"/>
    <property type="project" value="UniProtKB-KW"/>
</dbReference>
<evidence type="ECO:0000313" key="6">
    <source>
        <dbReference type="Proteomes" id="UP000076567"/>
    </source>
</evidence>
<evidence type="ECO:0000256" key="1">
    <source>
        <dbReference type="ARBA" id="ARBA00022722"/>
    </source>
</evidence>
<dbReference type="Proteomes" id="UP000076567">
    <property type="component" value="Unassembled WGS sequence"/>
</dbReference>
<comment type="caution">
    <text evidence="5">The sequence shown here is derived from an EMBL/GenBank/DDBJ whole genome shotgun (WGS) entry which is preliminary data.</text>
</comment>
<sequence>MKKLIIISCTLLLLTACQLEEKAMSYKQIPKYETNIEVENTPNLTIPGTTGEQPQEPAAEVANKQERKKVFVIRVIDGDTLVYRDSSGKEYTGRLLGVNSPESTKEQQLYGKEAAAFLNNLVEGKEIEIEYDPNAELTDKYGRYLVHAFIGGRSIQYLLISEGLCRVAYVFGDYNYISMYREAESLAKEQGMNIHSIPGYINSANGFDMSVVSSSIKEKVFDLTKQIINN</sequence>
<keyword evidence="3" id="KW-0378">Hydrolase</keyword>
<protein>
    <recommendedName>
        <fullName evidence="4">TNase-like domain-containing protein</fullName>
    </recommendedName>
</protein>
<dbReference type="SUPFAM" id="SSF50199">
    <property type="entry name" value="Staphylococcal nuclease"/>
    <property type="match status" value="1"/>
</dbReference>
<evidence type="ECO:0000313" key="5">
    <source>
        <dbReference type="EMBL" id="KZE67970.1"/>
    </source>
</evidence>
<dbReference type="PANTHER" id="PTHR12302:SF3">
    <property type="entry name" value="SERINE_THREONINE-PROTEIN KINASE 31"/>
    <property type="match status" value="1"/>
</dbReference>
<evidence type="ECO:0000256" key="2">
    <source>
        <dbReference type="ARBA" id="ARBA00022759"/>
    </source>
</evidence>
<dbReference type="PROSITE" id="PS51257">
    <property type="entry name" value="PROKAR_LIPOPROTEIN"/>
    <property type="match status" value="1"/>
</dbReference>
<dbReference type="InterPro" id="IPR016071">
    <property type="entry name" value="Staphylococal_nuclease_OB-fold"/>
</dbReference>
<organism evidence="5 6">
    <name type="scientific">Fictibacillus phosphorivorans</name>
    <dbReference type="NCBI Taxonomy" id="1221500"/>
    <lineage>
        <taxon>Bacteria</taxon>
        <taxon>Bacillati</taxon>
        <taxon>Bacillota</taxon>
        <taxon>Bacilli</taxon>
        <taxon>Bacillales</taxon>
        <taxon>Fictibacillaceae</taxon>
        <taxon>Fictibacillus</taxon>
    </lineage>
</organism>
<keyword evidence="2" id="KW-0255">Endonuclease</keyword>
<keyword evidence="1" id="KW-0540">Nuclease</keyword>
<dbReference type="OrthoDB" id="4376109at2"/>
<dbReference type="Gene3D" id="2.40.50.90">
    <property type="match status" value="1"/>
</dbReference>
<evidence type="ECO:0000259" key="4">
    <source>
        <dbReference type="PROSITE" id="PS50830"/>
    </source>
</evidence>
<dbReference type="InterPro" id="IPR035437">
    <property type="entry name" value="SNase_OB-fold_sf"/>
</dbReference>
<feature type="domain" description="TNase-like" evidence="4">
    <location>
        <begin position="66"/>
        <end position="197"/>
    </location>
</feature>
<evidence type="ECO:0000256" key="3">
    <source>
        <dbReference type="ARBA" id="ARBA00022801"/>
    </source>
</evidence>
<dbReference type="PANTHER" id="PTHR12302">
    <property type="entry name" value="EBNA2 BINDING PROTEIN P100"/>
    <property type="match status" value="1"/>
</dbReference>
<dbReference type="Pfam" id="PF00565">
    <property type="entry name" value="SNase"/>
    <property type="match status" value="1"/>
</dbReference>
<dbReference type="PROSITE" id="PS50830">
    <property type="entry name" value="TNASE_3"/>
    <property type="match status" value="1"/>
</dbReference>
<dbReference type="RefSeq" id="WP_066238414.1">
    <property type="nucleotide sequence ID" value="NZ_LRFC01000006.1"/>
</dbReference>
<accession>A0A165NWM1</accession>
<dbReference type="EMBL" id="LRFC01000006">
    <property type="protein sequence ID" value="KZE67970.1"/>
    <property type="molecule type" value="Genomic_DNA"/>
</dbReference>
<dbReference type="GO" id="GO:0016787">
    <property type="term" value="F:hydrolase activity"/>
    <property type="evidence" value="ECO:0007669"/>
    <property type="project" value="UniProtKB-KW"/>
</dbReference>
<reference evidence="6" key="1">
    <citation type="submission" date="2016-01" db="EMBL/GenBank/DDBJ databases">
        <title>Draft genome of Chromobacterium sp. F49.</title>
        <authorList>
            <person name="Hong K.W."/>
        </authorList>
    </citation>
    <scope>NUCLEOTIDE SEQUENCE [LARGE SCALE GENOMIC DNA]</scope>
    <source>
        <strain evidence="6">P7IIIA</strain>
    </source>
</reference>
<name>A0A165NWM1_9BACL</name>